<organism evidence="4 5">
    <name type="scientific">Pinctada imbricata</name>
    <name type="common">Atlantic pearl-oyster</name>
    <name type="synonym">Pinctada martensii</name>
    <dbReference type="NCBI Taxonomy" id="66713"/>
    <lineage>
        <taxon>Eukaryota</taxon>
        <taxon>Metazoa</taxon>
        <taxon>Spiralia</taxon>
        <taxon>Lophotrochozoa</taxon>
        <taxon>Mollusca</taxon>
        <taxon>Bivalvia</taxon>
        <taxon>Autobranchia</taxon>
        <taxon>Pteriomorphia</taxon>
        <taxon>Pterioida</taxon>
        <taxon>Pterioidea</taxon>
        <taxon>Pteriidae</taxon>
        <taxon>Pinctada</taxon>
    </lineage>
</organism>
<proteinExistence type="predicted"/>
<reference evidence="4" key="1">
    <citation type="submission" date="2019-08" db="EMBL/GenBank/DDBJ databases">
        <title>The improved chromosome-level genome for the pearl oyster Pinctada fucata martensii using PacBio sequencing and Hi-C.</title>
        <authorList>
            <person name="Zheng Z."/>
        </authorList>
    </citation>
    <scope>NUCLEOTIDE SEQUENCE</scope>
    <source>
        <strain evidence="4">ZZ-2019</strain>
        <tissue evidence="4">Adductor muscle</tissue>
    </source>
</reference>
<keyword evidence="3" id="KW-0472">Membrane</keyword>
<evidence type="ECO:0000256" key="1">
    <source>
        <dbReference type="ARBA" id="ARBA00023157"/>
    </source>
</evidence>
<dbReference type="EMBL" id="VSWD01000009">
    <property type="protein sequence ID" value="KAK3094140.1"/>
    <property type="molecule type" value="Genomic_DNA"/>
</dbReference>
<keyword evidence="1" id="KW-1015">Disulfide bond</keyword>
<evidence type="ECO:0000256" key="3">
    <source>
        <dbReference type="SAM" id="Phobius"/>
    </source>
</evidence>
<evidence type="ECO:0000256" key="2">
    <source>
        <dbReference type="PROSITE-ProRule" id="PRU00124"/>
    </source>
</evidence>
<dbReference type="InterPro" id="IPR053103">
    <property type="entry name" value="IDLSRF-like_peptide"/>
</dbReference>
<keyword evidence="3" id="KW-1133">Transmembrane helix</keyword>
<keyword evidence="3" id="KW-0812">Transmembrane</keyword>
<protein>
    <recommendedName>
        <fullName evidence="6">Prohormone-4</fullName>
    </recommendedName>
</protein>
<dbReference type="PROSITE" id="PS50068">
    <property type="entry name" value="LDLRA_2"/>
    <property type="match status" value="1"/>
</dbReference>
<dbReference type="PANTHER" id="PTHR20967:SF0">
    <property type="entry name" value="PROHORMONE-4"/>
    <property type="match status" value="1"/>
</dbReference>
<comment type="caution">
    <text evidence="4">The sequence shown here is derived from an EMBL/GenBank/DDBJ whole genome shotgun (WGS) entry which is preliminary data.</text>
</comment>
<evidence type="ECO:0000313" key="5">
    <source>
        <dbReference type="Proteomes" id="UP001186944"/>
    </source>
</evidence>
<evidence type="ECO:0000313" key="4">
    <source>
        <dbReference type="EMBL" id="KAK3094140.1"/>
    </source>
</evidence>
<name>A0AA88YD11_PINIB</name>
<dbReference type="InterPro" id="IPR002172">
    <property type="entry name" value="LDrepeatLR_classA_rpt"/>
</dbReference>
<evidence type="ECO:0008006" key="6">
    <source>
        <dbReference type="Google" id="ProtNLM"/>
    </source>
</evidence>
<sequence length="195" mass="22309">MQGILKLELIFFLISFICTCLYCMKVDFTRLRQLRKPFLLNKRGDTCSSNPCPDDKPFLCKSSEKTCLALSEVCDGTQQCPGGYDENPRLCNARNRPSVEDLEDFLYRNEDWMELKLFNGAPPEIVAHALAVSGDIDELDRIVGLDHESKQNLRDALMAIEEADERPLTDMGMPESEWYDVSYVFNKLLEGGFKY</sequence>
<dbReference type="SMART" id="SM00192">
    <property type="entry name" value="LDLa"/>
    <property type="match status" value="1"/>
</dbReference>
<keyword evidence="5" id="KW-1185">Reference proteome</keyword>
<feature type="transmembrane region" description="Helical" evidence="3">
    <location>
        <begin position="6"/>
        <end position="24"/>
    </location>
</feature>
<dbReference type="AlphaFoldDB" id="A0AA88YD11"/>
<dbReference type="Proteomes" id="UP001186944">
    <property type="component" value="Unassembled WGS sequence"/>
</dbReference>
<dbReference type="SUPFAM" id="SSF57424">
    <property type="entry name" value="LDL receptor-like module"/>
    <property type="match status" value="1"/>
</dbReference>
<dbReference type="PANTHER" id="PTHR20967">
    <property type="entry name" value="PROHORMONE-4"/>
    <property type="match status" value="1"/>
</dbReference>
<gene>
    <name evidence="4" type="ORF">FSP39_024635</name>
</gene>
<comment type="caution">
    <text evidence="2">Lacks conserved residue(s) required for the propagation of feature annotation.</text>
</comment>
<accession>A0AA88YD11</accession>
<dbReference type="InterPro" id="IPR036055">
    <property type="entry name" value="LDL_receptor-like_sf"/>
</dbReference>
<dbReference type="Gene3D" id="4.10.400.10">
    <property type="entry name" value="Low-density Lipoprotein Receptor"/>
    <property type="match status" value="1"/>
</dbReference>